<evidence type="ECO:0008006" key="10">
    <source>
        <dbReference type="Google" id="ProtNLM"/>
    </source>
</evidence>
<proteinExistence type="inferred from homology"/>
<dbReference type="PANTHER" id="PTHR30636:SF3">
    <property type="entry name" value="UPF0701 PROTEIN YICC"/>
    <property type="match status" value="1"/>
</dbReference>
<feature type="domain" description="Endoribonuclease YicC-like N-terminal" evidence="6">
    <location>
        <begin position="2"/>
        <end position="155"/>
    </location>
</feature>
<evidence type="ECO:0000259" key="7">
    <source>
        <dbReference type="Pfam" id="PF08340"/>
    </source>
</evidence>
<evidence type="ECO:0000313" key="9">
    <source>
        <dbReference type="Proteomes" id="UP000018766"/>
    </source>
</evidence>
<organism evidence="8 9">
    <name type="scientific">Pelistega indica</name>
    <dbReference type="NCBI Taxonomy" id="1414851"/>
    <lineage>
        <taxon>Bacteria</taxon>
        <taxon>Pseudomonadati</taxon>
        <taxon>Pseudomonadota</taxon>
        <taxon>Betaproteobacteria</taxon>
        <taxon>Burkholderiales</taxon>
        <taxon>Alcaligenaceae</taxon>
        <taxon>Pelistega</taxon>
    </lineage>
</organism>
<keyword evidence="3" id="KW-0255">Endonuclease</keyword>
<dbReference type="InterPro" id="IPR013551">
    <property type="entry name" value="YicC-like_C"/>
</dbReference>
<comment type="cofactor">
    <cofactor evidence="1">
        <name>a divalent metal cation</name>
        <dbReference type="ChEBI" id="CHEBI:60240"/>
    </cofactor>
</comment>
<dbReference type="EMBL" id="AYSV01000066">
    <property type="protein sequence ID" value="ETD72456.1"/>
    <property type="molecule type" value="Genomic_DNA"/>
</dbReference>
<gene>
    <name evidence="8" type="ORF">V757_04355</name>
</gene>
<dbReference type="InterPro" id="IPR005229">
    <property type="entry name" value="YicC/YloC-like"/>
</dbReference>
<dbReference type="AlphaFoldDB" id="V8G8Q9"/>
<keyword evidence="9" id="KW-1185">Reference proteome</keyword>
<dbReference type="Pfam" id="PF03755">
    <property type="entry name" value="YicC-like_N"/>
    <property type="match status" value="1"/>
</dbReference>
<evidence type="ECO:0000256" key="5">
    <source>
        <dbReference type="ARBA" id="ARBA00035648"/>
    </source>
</evidence>
<dbReference type="OrthoDB" id="9771229at2"/>
<dbReference type="PANTHER" id="PTHR30636">
    <property type="entry name" value="UPF0701 PROTEIN YICC"/>
    <property type="match status" value="1"/>
</dbReference>
<reference evidence="8 9" key="1">
    <citation type="submission" date="2013-11" db="EMBL/GenBank/DDBJ databases">
        <title>Genomic analysis of Pelistega sp. HM-7.</title>
        <authorList>
            <person name="Kumbhare S.V."/>
            <person name="Shetty S.A."/>
            <person name="Sharma O."/>
            <person name="Dhotre D.P."/>
        </authorList>
    </citation>
    <scope>NUCLEOTIDE SEQUENCE [LARGE SCALE GENOMIC DNA]</scope>
    <source>
        <strain evidence="8 9">HM-7</strain>
    </source>
</reference>
<evidence type="ECO:0000259" key="6">
    <source>
        <dbReference type="Pfam" id="PF03755"/>
    </source>
</evidence>
<dbReference type="GO" id="GO:0016787">
    <property type="term" value="F:hydrolase activity"/>
    <property type="evidence" value="ECO:0007669"/>
    <property type="project" value="UniProtKB-KW"/>
</dbReference>
<comment type="similarity">
    <text evidence="5">Belongs to the YicC/YloC family.</text>
</comment>
<keyword evidence="4" id="KW-0378">Hydrolase</keyword>
<evidence type="ECO:0000256" key="4">
    <source>
        <dbReference type="ARBA" id="ARBA00022801"/>
    </source>
</evidence>
<dbReference type="GO" id="GO:0004521">
    <property type="term" value="F:RNA endonuclease activity"/>
    <property type="evidence" value="ECO:0007669"/>
    <property type="project" value="InterPro"/>
</dbReference>
<feature type="domain" description="Endoribonuclease YicC-like C-terminal" evidence="7">
    <location>
        <begin position="172"/>
        <end position="315"/>
    </location>
</feature>
<dbReference type="InterPro" id="IPR013527">
    <property type="entry name" value="YicC-like_N"/>
</dbReference>
<evidence type="ECO:0000256" key="3">
    <source>
        <dbReference type="ARBA" id="ARBA00022759"/>
    </source>
</evidence>
<sequence>MIYSMTAFASQHSEHALGQLIVELKSVNNRFLDLHLRIPEELRASESALRELLSNRLNRGKIELRITLQKHKNLDDMQLDNEVVALCLQQLNQARQIIPDTGAPSLSELITLSQNKQLSQDDDTFEQWHQLLIKTTDDALDNFILNRAREGKRLAETMLGYTQQIQQILGKIREKLPQIHTDYREKLTRKLRENLEAVAPNGFEHIKGEELSARIAAESSLFSLRIDVAEELDRLESHQTELATLLQQESDITQDSIPKTKNKQSLGKRLDFLFQEMNREINTLGSKSTALEITQAVIELKLLVEQLREQAQNIE</sequence>
<protein>
    <recommendedName>
        <fullName evidence="10">Stress-induced protein</fullName>
    </recommendedName>
</protein>
<evidence type="ECO:0000256" key="1">
    <source>
        <dbReference type="ARBA" id="ARBA00001968"/>
    </source>
</evidence>
<evidence type="ECO:0000256" key="2">
    <source>
        <dbReference type="ARBA" id="ARBA00022722"/>
    </source>
</evidence>
<evidence type="ECO:0000313" key="8">
    <source>
        <dbReference type="EMBL" id="ETD72456.1"/>
    </source>
</evidence>
<keyword evidence="2" id="KW-0540">Nuclease</keyword>
<dbReference type="Pfam" id="PF08340">
    <property type="entry name" value="YicC-like_C"/>
    <property type="match status" value="1"/>
</dbReference>
<accession>V8G8Q9</accession>
<dbReference type="NCBIfam" id="TIGR00255">
    <property type="entry name" value="YicC/YloC family endoribonuclease"/>
    <property type="match status" value="1"/>
</dbReference>
<name>V8G8Q9_9BURK</name>
<comment type="caution">
    <text evidence="8">The sequence shown here is derived from an EMBL/GenBank/DDBJ whole genome shotgun (WGS) entry which is preliminary data.</text>
</comment>
<dbReference type="PATRIC" id="fig|1414851.3.peg.878"/>
<dbReference type="Proteomes" id="UP000018766">
    <property type="component" value="Unassembled WGS sequence"/>
</dbReference>
<dbReference type="RefSeq" id="WP_023950178.1">
    <property type="nucleotide sequence ID" value="NZ_AYSV01000066.1"/>
</dbReference>